<keyword evidence="2" id="KW-1185">Reference proteome</keyword>
<dbReference type="RefSeq" id="WP_205007727.1">
    <property type="nucleotide sequence ID" value="NZ_CBCRXA010000037.1"/>
</dbReference>
<evidence type="ECO:0000313" key="2">
    <source>
        <dbReference type="Proteomes" id="UP000823201"/>
    </source>
</evidence>
<comment type="caution">
    <text evidence="1">The sequence shown here is derived from an EMBL/GenBank/DDBJ whole genome shotgun (WGS) entry which is preliminary data.</text>
</comment>
<proteinExistence type="predicted"/>
<dbReference type="EMBL" id="JAFBEV010000041">
    <property type="protein sequence ID" value="MBM7659189.1"/>
    <property type="molecule type" value="Genomic_DNA"/>
</dbReference>
<reference evidence="1 2" key="1">
    <citation type="submission" date="2021-01" db="EMBL/GenBank/DDBJ databases">
        <title>Genomic Encyclopedia of Type Strains, Phase IV (KMG-IV): sequencing the most valuable type-strain genomes for metagenomic binning, comparative biology and taxonomic classification.</title>
        <authorList>
            <person name="Goeker M."/>
        </authorList>
    </citation>
    <scope>NUCLEOTIDE SEQUENCE [LARGE SCALE GENOMIC DNA]</scope>
    <source>
        <strain evidence="1 2">DSM 100968</strain>
    </source>
</reference>
<evidence type="ECO:0008006" key="3">
    <source>
        <dbReference type="Google" id="ProtNLM"/>
    </source>
</evidence>
<name>A0ABS2QBP0_9BACL</name>
<dbReference type="Proteomes" id="UP000823201">
    <property type="component" value="Unassembled WGS sequence"/>
</dbReference>
<organism evidence="1 2">
    <name type="scientific">Sporolactobacillus spathodeae</name>
    <dbReference type="NCBI Taxonomy" id="1465502"/>
    <lineage>
        <taxon>Bacteria</taxon>
        <taxon>Bacillati</taxon>
        <taxon>Bacillota</taxon>
        <taxon>Bacilli</taxon>
        <taxon>Bacillales</taxon>
        <taxon>Sporolactobacillaceae</taxon>
        <taxon>Sporolactobacillus</taxon>
    </lineage>
</organism>
<gene>
    <name evidence="1" type="ORF">JOC27_002695</name>
</gene>
<sequence length="78" mass="8265">MNLATILIVLALVPLYGLAIRSICRQGACADCGARAVCPAHQLRAKGLRRPNAKTLAKARQAALQSERAALIIQEGKS</sequence>
<accession>A0ABS2QBP0</accession>
<evidence type="ECO:0000313" key="1">
    <source>
        <dbReference type="EMBL" id="MBM7659189.1"/>
    </source>
</evidence>
<protein>
    <recommendedName>
        <fullName evidence="3">FeoB-associated Cys-rich membrane protein</fullName>
    </recommendedName>
</protein>